<accession>A0AAP8NNH3</accession>
<evidence type="ECO:0000256" key="3">
    <source>
        <dbReference type="ARBA" id="ARBA00031983"/>
    </source>
</evidence>
<dbReference type="GO" id="GO:0008714">
    <property type="term" value="F:AMP nucleosidase activity"/>
    <property type="evidence" value="ECO:0007669"/>
    <property type="project" value="UniProtKB-EC"/>
</dbReference>
<evidence type="ECO:0000256" key="2">
    <source>
        <dbReference type="ARBA" id="ARBA00011985"/>
    </source>
</evidence>
<dbReference type="InterPro" id="IPR052341">
    <property type="entry name" value="LOG_family_nucleotidases"/>
</dbReference>
<dbReference type="InterPro" id="IPR031100">
    <property type="entry name" value="LOG_fam"/>
</dbReference>
<comment type="caution">
    <text evidence="4">The sequence shown here is derived from an EMBL/GenBank/DDBJ whole genome shotgun (WGS) entry which is preliminary data.</text>
</comment>
<sequence>MYVIWHSRANLSYQLMKHPDFLDNRDFTGEDKKRPSTMSMDSSYQALEGAVKKLSEIASTRHDPRYLQEYIKTGINMAQSAASDHDFTVLIRSGREMYRANCVFAPYRHIRKISVFGSARIRNDEPAYETAREFAREASEHGYMVITGGGPGIMQAANEGAGEQRSFGLNITLPYEQTSNHVVAHSDKLINFYYFFVRKLNFVAESDAMVTFPGGFGTMDEVFETLTLIQTGKATIYPIVLLDSPGKTFWLNWLAFIRVELVDSGLISADDLHLIHVTKNPAEAMEHIDRFYRIFHSYRFVGDSIVIRLNAQLPAQWVEHLERDFSDLILPGGKMIQSGPLPDEADEPHLDRLPRLVFPIKRGNYGRLRLLIDRINQTPSRTYSPPTHA</sequence>
<dbReference type="GO" id="GO:0005829">
    <property type="term" value="C:cytosol"/>
    <property type="evidence" value="ECO:0007669"/>
    <property type="project" value="TreeGrafter"/>
</dbReference>
<dbReference type="Pfam" id="PF03641">
    <property type="entry name" value="Lysine_decarbox"/>
    <property type="match status" value="1"/>
</dbReference>
<dbReference type="Gene3D" id="3.40.50.450">
    <property type="match status" value="1"/>
</dbReference>
<evidence type="ECO:0000256" key="1">
    <source>
        <dbReference type="ARBA" id="ARBA00000274"/>
    </source>
</evidence>
<evidence type="ECO:0000313" key="5">
    <source>
        <dbReference type="Proteomes" id="UP000235914"/>
    </source>
</evidence>
<protein>
    <recommendedName>
        <fullName evidence="3">AMP nucleosidase</fullName>
        <ecNumber evidence="2">3.2.2.4</ecNumber>
    </recommendedName>
    <alternativeName>
        <fullName evidence="3">AMP nucleosidase</fullName>
    </alternativeName>
</protein>
<gene>
    <name evidence="4" type="ORF">CXU09_02060</name>
</gene>
<dbReference type="EC" id="3.2.2.4" evidence="2"/>
<evidence type="ECO:0000313" key="4">
    <source>
        <dbReference type="EMBL" id="PNC57867.1"/>
    </source>
</evidence>
<proteinExistence type="predicted"/>
<dbReference type="PANTHER" id="PTHR43393:SF2">
    <property type="entry name" value="CYTOKININ RIBOSIDE 5'-MONOPHOSPHATE PHOSPHORIBOHYDROLASE"/>
    <property type="match status" value="1"/>
</dbReference>
<dbReference type="SUPFAM" id="SSF102405">
    <property type="entry name" value="MCP/YpsA-like"/>
    <property type="match status" value="1"/>
</dbReference>
<name>A0AAP8NNH3_9BACT</name>
<organism evidence="4 5">
    <name type="scientific">Akkermansia muciniphila</name>
    <dbReference type="NCBI Taxonomy" id="239935"/>
    <lineage>
        <taxon>Bacteria</taxon>
        <taxon>Pseudomonadati</taxon>
        <taxon>Verrucomicrobiota</taxon>
        <taxon>Verrucomicrobiia</taxon>
        <taxon>Verrucomicrobiales</taxon>
        <taxon>Akkermansiaceae</taxon>
        <taxon>Akkermansia</taxon>
    </lineage>
</organism>
<dbReference type="Proteomes" id="UP000235914">
    <property type="component" value="Unassembled WGS sequence"/>
</dbReference>
<dbReference type="EMBL" id="PJKN01000001">
    <property type="protein sequence ID" value="PNC57867.1"/>
    <property type="molecule type" value="Genomic_DNA"/>
</dbReference>
<dbReference type="AlphaFoldDB" id="A0AAP8NNH3"/>
<dbReference type="InterPro" id="IPR005269">
    <property type="entry name" value="LOG"/>
</dbReference>
<dbReference type="GO" id="GO:0009691">
    <property type="term" value="P:cytokinin biosynthetic process"/>
    <property type="evidence" value="ECO:0007669"/>
    <property type="project" value="InterPro"/>
</dbReference>
<dbReference type="NCBIfam" id="TIGR00730">
    <property type="entry name" value="Rossman fold protein, TIGR00730 family"/>
    <property type="match status" value="1"/>
</dbReference>
<dbReference type="PANTHER" id="PTHR43393">
    <property type="entry name" value="CYTOKININ RIBOSIDE 5'-MONOPHOSPHATE PHOSPHORIBOHYDROLASE"/>
    <property type="match status" value="1"/>
</dbReference>
<reference evidence="4 5" key="1">
    <citation type="journal article" date="2017" name="BMC Genomics">
        <title>Genome sequencing of 39 Akkermansia muciniphila isolates reveals its population structure, genomic and functional diverisity, and global distribution in mammalian gut microbiotas.</title>
        <authorList>
            <person name="Guo X."/>
            <person name="Li S."/>
            <person name="Zhang J."/>
            <person name="Wu F."/>
            <person name="Li X."/>
            <person name="Wu D."/>
            <person name="Zhang M."/>
            <person name="Ou Z."/>
            <person name="Jie Z."/>
            <person name="Yan Q."/>
            <person name="Li P."/>
            <person name="Yi J."/>
            <person name="Peng Y."/>
        </authorList>
    </citation>
    <scope>NUCLEOTIDE SEQUENCE [LARGE SCALE GENOMIC DNA]</scope>
    <source>
        <strain evidence="4 5">GP43</strain>
    </source>
</reference>
<comment type="catalytic activity">
    <reaction evidence="1">
        <text>AMP + H2O = D-ribose 5-phosphate + adenine</text>
        <dbReference type="Rhea" id="RHEA:20129"/>
        <dbReference type="ChEBI" id="CHEBI:15377"/>
        <dbReference type="ChEBI" id="CHEBI:16708"/>
        <dbReference type="ChEBI" id="CHEBI:78346"/>
        <dbReference type="ChEBI" id="CHEBI:456215"/>
        <dbReference type="EC" id="3.2.2.4"/>
    </reaction>
</comment>